<protein>
    <submittedName>
        <fullName evidence="1">Uncharacterized protein</fullName>
    </submittedName>
</protein>
<name>A0A165BLF9_9APHY</name>
<dbReference type="STRING" id="1314785.A0A165BLF9"/>
<accession>A0A165BLF9</accession>
<dbReference type="GeneID" id="63830369"/>
<evidence type="ECO:0000313" key="1">
    <source>
        <dbReference type="EMBL" id="KZT01269.1"/>
    </source>
</evidence>
<reference evidence="1 2" key="1">
    <citation type="journal article" date="2016" name="Mol. Biol. Evol.">
        <title>Comparative Genomics of Early-Diverging Mushroom-Forming Fungi Provides Insights into the Origins of Lignocellulose Decay Capabilities.</title>
        <authorList>
            <person name="Nagy L.G."/>
            <person name="Riley R."/>
            <person name="Tritt A."/>
            <person name="Adam C."/>
            <person name="Daum C."/>
            <person name="Floudas D."/>
            <person name="Sun H."/>
            <person name="Yadav J.S."/>
            <person name="Pangilinan J."/>
            <person name="Larsson K.H."/>
            <person name="Matsuura K."/>
            <person name="Barry K."/>
            <person name="Labutti K."/>
            <person name="Kuo R."/>
            <person name="Ohm R.A."/>
            <person name="Bhattacharya S.S."/>
            <person name="Shirouzu T."/>
            <person name="Yoshinaga Y."/>
            <person name="Martin F.M."/>
            <person name="Grigoriev I.V."/>
            <person name="Hibbett D.S."/>
        </authorList>
    </citation>
    <scope>NUCLEOTIDE SEQUENCE [LARGE SCALE GENOMIC DNA]</scope>
    <source>
        <strain evidence="1 2">93-53</strain>
    </source>
</reference>
<dbReference type="AlphaFoldDB" id="A0A165BLF9"/>
<organism evidence="1 2">
    <name type="scientific">Laetiporus sulphureus 93-53</name>
    <dbReference type="NCBI Taxonomy" id="1314785"/>
    <lineage>
        <taxon>Eukaryota</taxon>
        <taxon>Fungi</taxon>
        <taxon>Dikarya</taxon>
        <taxon>Basidiomycota</taxon>
        <taxon>Agaricomycotina</taxon>
        <taxon>Agaricomycetes</taxon>
        <taxon>Polyporales</taxon>
        <taxon>Laetiporus</taxon>
    </lineage>
</organism>
<dbReference type="RefSeq" id="XP_040759009.1">
    <property type="nucleotide sequence ID" value="XM_040913341.1"/>
</dbReference>
<dbReference type="EMBL" id="KV427667">
    <property type="protein sequence ID" value="KZT01269.1"/>
    <property type="molecule type" value="Genomic_DNA"/>
</dbReference>
<gene>
    <name evidence="1" type="ORF">LAESUDRAFT_763868</name>
</gene>
<dbReference type="Proteomes" id="UP000076871">
    <property type="component" value="Unassembled WGS sequence"/>
</dbReference>
<evidence type="ECO:0000313" key="2">
    <source>
        <dbReference type="Proteomes" id="UP000076871"/>
    </source>
</evidence>
<proteinExistence type="predicted"/>
<sequence>MGCPRRSNNRANQAIETILALQKILQTYQMTVHDLERKLMGDGSFFDSSELIIQLEDVQMKCTTIAQAIVWKKAALGIADQARLSSLVNNKFLQL</sequence>
<keyword evidence="2" id="KW-1185">Reference proteome</keyword>
<dbReference type="InParanoid" id="A0A165BLF9"/>